<evidence type="ECO:0000313" key="3">
    <source>
        <dbReference type="Proteomes" id="UP000190648"/>
    </source>
</evidence>
<protein>
    <submittedName>
        <fullName evidence="2">Uncharacterized protein</fullName>
    </submittedName>
</protein>
<accession>A0A1V4KGZ6</accession>
<proteinExistence type="predicted"/>
<gene>
    <name evidence="2" type="ORF">AV530_006487</name>
</gene>
<sequence length="145" mass="16889">MKITVQLHCKQPGRSRKWRKITSYYKIHLWFIARGQWEKAQPEAQPGPAFAPVPCHRCDKTAQFDIRKIGPRISVCLPEDAAEEEKDMKFPRACQKPEVKGEEQKRRQDREIPYAEFKVKQPELGYTVALAWGPSEDEPHYRSGP</sequence>
<organism evidence="2 3">
    <name type="scientific">Patagioenas fasciata monilis</name>
    <dbReference type="NCBI Taxonomy" id="372326"/>
    <lineage>
        <taxon>Eukaryota</taxon>
        <taxon>Metazoa</taxon>
        <taxon>Chordata</taxon>
        <taxon>Craniata</taxon>
        <taxon>Vertebrata</taxon>
        <taxon>Euteleostomi</taxon>
        <taxon>Archelosauria</taxon>
        <taxon>Archosauria</taxon>
        <taxon>Dinosauria</taxon>
        <taxon>Saurischia</taxon>
        <taxon>Theropoda</taxon>
        <taxon>Coelurosauria</taxon>
        <taxon>Aves</taxon>
        <taxon>Neognathae</taxon>
        <taxon>Neoaves</taxon>
        <taxon>Columbimorphae</taxon>
        <taxon>Columbiformes</taxon>
        <taxon>Columbidae</taxon>
        <taxon>Patagioenas</taxon>
    </lineage>
</organism>
<reference evidence="2 3" key="1">
    <citation type="submission" date="2016-02" db="EMBL/GenBank/DDBJ databases">
        <title>Band-tailed pigeon sequencing and assembly.</title>
        <authorList>
            <person name="Soares A.E."/>
            <person name="Novak B.J."/>
            <person name="Rice E.S."/>
            <person name="O'Connell B."/>
            <person name="Chang D."/>
            <person name="Weber S."/>
            <person name="Shapiro B."/>
        </authorList>
    </citation>
    <scope>NUCLEOTIDE SEQUENCE [LARGE SCALE GENOMIC DNA]</scope>
    <source>
        <strain evidence="2">BTP2013</strain>
        <tissue evidence="2">Blood</tissue>
    </source>
</reference>
<dbReference type="EMBL" id="LSYS01003169">
    <property type="protein sequence ID" value="OPJ83623.1"/>
    <property type="molecule type" value="Genomic_DNA"/>
</dbReference>
<keyword evidence="3" id="KW-1185">Reference proteome</keyword>
<name>A0A1V4KGZ6_PATFA</name>
<dbReference type="Proteomes" id="UP000190648">
    <property type="component" value="Unassembled WGS sequence"/>
</dbReference>
<feature type="region of interest" description="Disordered" evidence="1">
    <location>
        <begin position="87"/>
        <end position="113"/>
    </location>
</feature>
<comment type="caution">
    <text evidence="2">The sequence shown here is derived from an EMBL/GenBank/DDBJ whole genome shotgun (WGS) entry which is preliminary data.</text>
</comment>
<evidence type="ECO:0000313" key="2">
    <source>
        <dbReference type="EMBL" id="OPJ83623.1"/>
    </source>
</evidence>
<evidence type="ECO:0000256" key="1">
    <source>
        <dbReference type="SAM" id="MobiDB-lite"/>
    </source>
</evidence>
<dbReference type="AlphaFoldDB" id="A0A1V4KGZ6"/>